<feature type="non-terminal residue" evidence="1">
    <location>
        <position position="27"/>
    </location>
</feature>
<gene>
    <name evidence="1" type="ORF">LCGC14_2506520</name>
</gene>
<evidence type="ECO:0000313" key="1">
    <source>
        <dbReference type="EMBL" id="KKL15343.1"/>
    </source>
</evidence>
<reference evidence="1" key="1">
    <citation type="journal article" date="2015" name="Nature">
        <title>Complex archaea that bridge the gap between prokaryotes and eukaryotes.</title>
        <authorList>
            <person name="Spang A."/>
            <person name="Saw J.H."/>
            <person name="Jorgensen S.L."/>
            <person name="Zaremba-Niedzwiedzka K."/>
            <person name="Martijn J."/>
            <person name="Lind A.E."/>
            <person name="van Eijk R."/>
            <person name="Schleper C."/>
            <person name="Guy L."/>
            <person name="Ettema T.J."/>
        </authorList>
    </citation>
    <scope>NUCLEOTIDE SEQUENCE</scope>
</reference>
<dbReference type="AlphaFoldDB" id="A0A0F9DTZ8"/>
<organism evidence="1">
    <name type="scientific">marine sediment metagenome</name>
    <dbReference type="NCBI Taxonomy" id="412755"/>
    <lineage>
        <taxon>unclassified sequences</taxon>
        <taxon>metagenomes</taxon>
        <taxon>ecological metagenomes</taxon>
    </lineage>
</organism>
<comment type="caution">
    <text evidence="1">The sequence shown here is derived from an EMBL/GenBank/DDBJ whole genome shotgun (WGS) entry which is preliminary data.</text>
</comment>
<protein>
    <submittedName>
        <fullName evidence="1">Uncharacterized protein</fullName>
    </submittedName>
</protein>
<sequence length="27" mass="3155">MMAGLWFRWLSFNLPHRVTPELLPQGG</sequence>
<proteinExistence type="predicted"/>
<dbReference type="EMBL" id="LAZR01040095">
    <property type="protein sequence ID" value="KKL15343.1"/>
    <property type="molecule type" value="Genomic_DNA"/>
</dbReference>
<accession>A0A0F9DTZ8</accession>
<name>A0A0F9DTZ8_9ZZZZ</name>